<comment type="caution">
    <text evidence="11">The sequence shown here is derived from an EMBL/GenBank/DDBJ whole genome shotgun (WGS) entry which is preliminary data.</text>
</comment>
<evidence type="ECO:0000256" key="1">
    <source>
        <dbReference type="ARBA" id="ARBA00004651"/>
    </source>
</evidence>
<evidence type="ECO:0000313" key="11">
    <source>
        <dbReference type="EMBL" id="MFD1696947.1"/>
    </source>
</evidence>
<dbReference type="SMART" id="SM00382">
    <property type="entry name" value="AAA"/>
    <property type="match status" value="1"/>
</dbReference>
<dbReference type="Pfam" id="PF00005">
    <property type="entry name" value="ABC_tran"/>
    <property type="match status" value="1"/>
</dbReference>
<evidence type="ECO:0000256" key="3">
    <source>
        <dbReference type="ARBA" id="ARBA00022692"/>
    </source>
</evidence>
<keyword evidence="3 8" id="KW-0812">Transmembrane</keyword>
<proteinExistence type="inferred from homology"/>
<evidence type="ECO:0000256" key="4">
    <source>
        <dbReference type="ARBA" id="ARBA00022741"/>
    </source>
</evidence>
<dbReference type="Gene3D" id="3.40.50.300">
    <property type="entry name" value="P-loop containing nucleotide triphosphate hydrolases"/>
    <property type="match status" value="1"/>
</dbReference>
<dbReference type="PROSITE" id="PS00211">
    <property type="entry name" value="ABC_TRANSPORTER_1"/>
    <property type="match status" value="1"/>
</dbReference>
<evidence type="ECO:0000256" key="5">
    <source>
        <dbReference type="ARBA" id="ARBA00022840"/>
    </source>
</evidence>
<organism evidence="11 12">
    <name type="scientific">Roseibium aestuarii</name>
    <dbReference type="NCBI Taxonomy" id="2600299"/>
    <lineage>
        <taxon>Bacteria</taxon>
        <taxon>Pseudomonadati</taxon>
        <taxon>Pseudomonadota</taxon>
        <taxon>Alphaproteobacteria</taxon>
        <taxon>Hyphomicrobiales</taxon>
        <taxon>Stappiaceae</taxon>
        <taxon>Roseibium</taxon>
    </lineage>
</organism>
<keyword evidence="7 8" id="KW-0472">Membrane</keyword>
<keyword evidence="4" id="KW-0547">Nucleotide-binding</keyword>
<comment type="similarity">
    <text evidence="2">Belongs to the ABC transporter superfamily.</text>
</comment>
<dbReference type="Pfam" id="PF00664">
    <property type="entry name" value="ABC_membrane"/>
    <property type="match status" value="1"/>
</dbReference>
<dbReference type="PROSITE" id="PS50893">
    <property type="entry name" value="ABC_TRANSPORTER_2"/>
    <property type="match status" value="1"/>
</dbReference>
<feature type="transmembrane region" description="Helical" evidence="8">
    <location>
        <begin position="176"/>
        <end position="194"/>
    </location>
</feature>
<feature type="transmembrane region" description="Helical" evidence="8">
    <location>
        <begin position="76"/>
        <end position="100"/>
    </location>
</feature>
<evidence type="ECO:0000313" key="12">
    <source>
        <dbReference type="Proteomes" id="UP001597327"/>
    </source>
</evidence>
<evidence type="ECO:0000259" key="10">
    <source>
        <dbReference type="PROSITE" id="PS50929"/>
    </source>
</evidence>
<dbReference type="SUPFAM" id="SSF52540">
    <property type="entry name" value="P-loop containing nucleoside triphosphate hydrolases"/>
    <property type="match status" value="1"/>
</dbReference>
<dbReference type="InterPro" id="IPR027417">
    <property type="entry name" value="P-loop_NTPase"/>
</dbReference>
<keyword evidence="12" id="KW-1185">Reference proteome</keyword>
<dbReference type="InterPro" id="IPR017871">
    <property type="entry name" value="ABC_transporter-like_CS"/>
</dbReference>
<evidence type="ECO:0000256" key="8">
    <source>
        <dbReference type="SAM" id="Phobius"/>
    </source>
</evidence>
<evidence type="ECO:0000256" key="7">
    <source>
        <dbReference type="ARBA" id="ARBA00023136"/>
    </source>
</evidence>
<feature type="transmembrane region" description="Helical" evidence="8">
    <location>
        <begin position="33"/>
        <end position="56"/>
    </location>
</feature>
<evidence type="ECO:0000256" key="6">
    <source>
        <dbReference type="ARBA" id="ARBA00022989"/>
    </source>
</evidence>
<dbReference type="NCBIfam" id="TIGR02204">
    <property type="entry name" value="MsbA_rel"/>
    <property type="match status" value="1"/>
</dbReference>
<dbReference type="PROSITE" id="PS50929">
    <property type="entry name" value="ABC_TM1F"/>
    <property type="match status" value="1"/>
</dbReference>
<keyword evidence="5" id="KW-0067">ATP-binding</keyword>
<dbReference type="InterPro" id="IPR039421">
    <property type="entry name" value="Type_1_exporter"/>
</dbReference>
<protein>
    <submittedName>
        <fullName evidence="11">ABC transporter transmembrane domain-containing protein</fullName>
    </submittedName>
</protein>
<feature type="domain" description="ABC transporter" evidence="9">
    <location>
        <begin position="353"/>
        <end position="589"/>
    </location>
</feature>
<dbReference type="EMBL" id="JBHUFA010000013">
    <property type="protein sequence ID" value="MFD1696947.1"/>
    <property type="molecule type" value="Genomic_DNA"/>
</dbReference>
<keyword evidence="6 8" id="KW-1133">Transmembrane helix</keyword>
<dbReference type="InterPro" id="IPR036640">
    <property type="entry name" value="ABC1_TM_sf"/>
</dbReference>
<feature type="transmembrane region" description="Helical" evidence="8">
    <location>
        <begin position="257"/>
        <end position="279"/>
    </location>
</feature>
<dbReference type="Gene3D" id="1.20.1560.10">
    <property type="entry name" value="ABC transporter type 1, transmembrane domain"/>
    <property type="match status" value="1"/>
</dbReference>
<dbReference type="InterPro" id="IPR003439">
    <property type="entry name" value="ABC_transporter-like_ATP-bd"/>
</dbReference>
<evidence type="ECO:0000256" key="2">
    <source>
        <dbReference type="ARBA" id="ARBA00005417"/>
    </source>
</evidence>
<feature type="transmembrane region" description="Helical" evidence="8">
    <location>
        <begin position="153"/>
        <end position="170"/>
    </location>
</feature>
<dbReference type="InterPro" id="IPR011918">
    <property type="entry name" value="ABC_MsbA_ATP-bd"/>
</dbReference>
<dbReference type="CDD" id="cd18575">
    <property type="entry name" value="ABC_6TM_bac_exporter_ABCB8_10_like"/>
    <property type="match status" value="1"/>
</dbReference>
<dbReference type="InterPro" id="IPR011527">
    <property type="entry name" value="ABC1_TM_dom"/>
</dbReference>
<accession>A0ABW4JYP2</accession>
<dbReference type="SUPFAM" id="SSF90123">
    <property type="entry name" value="ABC transporter transmembrane region"/>
    <property type="match status" value="1"/>
</dbReference>
<dbReference type="PANTHER" id="PTHR43394">
    <property type="entry name" value="ATP-DEPENDENT PERMEASE MDL1, MITOCHONDRIAL"/>
    <property type="match status" value="1"/>
</dbReference>
<comment type="subcellular location">
    <subcellularLocation>
        <location evidence="1">Cell membrane</location>
        <topology evidence="1">Multi-pass membrane protein</topology>
    </subcellularLocation>
</comment>
<reference evidence="12" key="1">
    <citation type="journal article" date="2019" name="Int. J. Syst. Evol. Microbiol.">
        <title>The Global Catalogue of Microorganisms (GCM) 10K type strain sequencing project: providing services to taxonomists for standard genome sequencing and annotation.</title>
        <authorList>
            <consortium name="The Broad Institute Genomics Platform"/>
            <consortium name="The Broad Institute Genome Sequencing Center for Infectious Disease"/>
            <person name="Wu L."/>
            <person name="Ma J."/>
        </authorList>
    </citation>
    <scope>NUCLEOTIDE SEQUENCE [LARGE SCALE GENOMIC DNA]</scope>
    <source>
        <strain evidence="12">JCM 3369</strain>
    </source>
</reference>
<feature type="domain" description="ABC transmembrane type-1" evidence="10">
    <location>
        <begin position="36"/>
        <end position="318"/>
    </location>
</feature>
<sequence>MTATDQAPASQPRSRANLAPLARLLPFLARYRLMVAGALLALVSAAGATLALPAAIRQMIDRGFDGSNPELIRPYFLLMIAVVLALAVASALRYFLVMWIGERVVADLRRAAFDHVVALDPGFYDSARSGEILSRLTADTTQIKSAFGASASIAMRNLIMSLGAMSMMVITSPHLSLIVLAAIPLIIVPLIVFARKVRQRSRAAQDTLAGAMAYASEVLTNIRSLQAFTHEPHASRRFGTDVEASFAAARRMTATRALLTALAILIIGCSVVAVLWIGANRVLSGTMTGGELGQFLLYSVLAASALAGLSEVWGELSLAAGAAERLSDLLAIRPAIRAPAAPETLGSEPVEEITFDRVSFAYDLPDALPAVEDITLSIRAGETVALVGPSGAGKSTLFHLLLRFYDPTSGTLRLNGHALDRLDPAELRHRIALVPQDTAIFAASIAENIAFSRPEATRAEIEAAARAASAHEFIARMPDGYDTAVGERGITLSGGQKQRIAIARAILKDAPILLLDEATSALDAESERAVQAALEELMQGRTTLVIAHRLATVLKADRIVVLERGRIVEQGTHAELTARGGLYARLAKLQFDLAQLEA</sequence>
<gene>
    <name evidence="11" type="ORF">ACFSC7_15620</name>
</gene>
<dbReference type="Proteomes" id="UP001597327">
    <property type="component" value="Unassembled WGS sequence"/>
</dbReference>
<dbReference type="PANTHER" id="PTHR43394:SF1">
    <property type="entry name" value="ATP-BINDING CASSETTE SUB-FAMILY B MEMBER 10, MITOCHONDRIAL"/>
    <property type="match status" value="1"/>
</dbReference>
<dbReference type="InterPro" id="IPR003593">
    <property type="entry name" value="AAA+_ATPase"/>
</dbReference>
<evidence type="ECO:0000259" key="9">
    <source>
        <dbReference type="PROSITE" id="PS50893"/>
    </source>
</evidence>
<dbReference type="RefSeq" id="WP_149894242.1">
    <property type="nucleotide sequence ID" value="NZ_JBHUFA010000013.1"/>
</dbReference>
<name>A0ABW4JYP2_9HYPH</name>